<dbReference type="GO" id="GO:0008834">
    <property type="term" value="F:ditrans,polycis-undecaprenyl-diphosphate synthase [(2E,6E)-farnesyl-diphosphate specific] activity"/>
    <property type="evidence" value="ECO:0007669"/>
    <property type="project" value="TreeGrafter"/>
</dbReference>
<protein>
    <recommendedName>
        <fullName evidence="2">Isoprenyl transferase</fullName>
        <ecNumber evidence="2">2.5.1.-</ecNumber>
    </recommendedName>
</protein>
<feature type="binding site" evidence="2">
    <location>
        <begin position="47"/>
        <end position="49"/>
    </location>
    <ligand>
        <name>substrate</name>
    </ligand>
</feature>
<feature type="active site" evidence="2">
    <location>
        <position position="2"/>
    </location>
</feature>
<feature type="binding site" evidence="2">
    <location>
        <position position="51"/>
    </location>
    <ligand>
        <name>substrate</name>
    </ligand>
</feature>
<dbReference type="SUPFAM" id="SSF64005">
    <property type="entry name" value="Undecaprenyl diphosphate synthase"/>
    <property type="match status" value="1"/>
</dbReference>
<keyword evidence="2" id="KW-0460">Magnesium</keyword>
<dbReference type="Pfam" id="PF01255">
    <property type="entry name" value="Prenyltransf"/>
    <property type="match status" value="1"/>
</dbReference>
<comment type="similarity">
    <text evidence="2">Belongs to the UPP synthase family.</text>
</comment>
<feature type="binding site" evidence="2">
    <location>
        <begin position="3"/>
        <end position="6"/>
    </location>
    <ligand>
        <name>substrate</name>
    </ligand>
</feature>
<feature type="binding site" evidence="2">
    <location>
        <position position="19"/>
    </location>
    <ligand>
        <name>substrate</name>
    </ligand>
</feature>
<keyword evidence="4" id="KW-1185">Reference proteome</keyword>
<dbReference type="AlphaFoldDB" id="A0A501XE08"/>
<feature type="binding site" evidence="2">
    <location>
        <position position="170"/>
    </location>
    <ligand>
        <name>substrate</name>
    </ligand>
</feature>
<feature type="binding site" evidence="2">
    <location>
        <position position="53"/>
    </location>
    <ligand>
        <name>substrate</name>
    </ligand>
</feature>
<gene>
    <name evidence="3" type="primary">uppS</name>
    <name evidence="3" type="ORF">FJQ54_16320</name>
</gene>
<feature type="binding site" evidence="2">
    <location>
        <position position="189"/>
    </location>
    <ligand>
        <name>Mg(2+)</name>
        <dbReference type="ChEBI" id="CHEBI:18420"/>
    </ligand>
</feature>
<proteinExistence type="inferred from homology"/>
<evidence type="ECO:0000313" key="4">
    <source>
        <dbReference type="Proteomes" id="UP000319897"/>
    </source>
</evidence>
<dbReference type="CDD" id="cd00475">
    <property type="entry name" value="Cis_IPPS"/>
    <property type="match status" value="1"/>
</dbReference>
<evidence type="ECO:0000256" key="1">
    <source>
        <dbReference type="ARBA" id="ARBA00022679"/>
    </source>
</evidence>
<dbReference type="PANTHER" id="PTHR10291">
    <property type="entry name" value="DEHYDRODOLICHYL DIPHOSPHATE SYNTHASE FAMILY MEMBER"/>
    <property type="match status" value="1"/>
</dbReference>
<dbReference type="InterPro" id="IPR036424">
    <property type="entry name" value="UPP_synth-like_sf"/>
</dbReference>
<dbReference type="PANTHER" id="PTHR10291:SF0">
    <property type="entry name" value="DEHYDRODOLICHYL DIPHOSPHATE SYNTHASE 2"/>
    <property type="match status" value="1"/>
</dbReference>
<feature type="binding site" evidence="2">
    <location>
        <position position="2"/>
    </location>
    <ligand>
        <name>Mg(2+)</name>
        <dbReference type="ChEBI" id="CHEBI:18420"/>
    </ligand>
</feature>
<comment type="caution">
    <text evidence="3">The sequence shown here is derived from an EMBL/GenBank/DDBJ whole genome shotgun (WGS) entry which is preliminary data.</text>
</comment>
<dbReference type="InterPro" id="IPR018520">
    <property type="entry name" value="UPP_synth-like_CS"/>
</dbReference>
<keyword evidence="2" id="KW-0479">Metal-binding</keyword>
<dbReference type="Proteomes" id="UP000319897">
    <property type="component" value="Unassembled WGS sequence"/>
</dbReference>
<feature type="binding site" evidence="2">
    <location>
        <begin position="176"/>
        <end position="178"/>
    </location>
    <ligand>
        <name>substrate</name>
    </ligand>
</feature>
<dbReference type="InterPro" id="IPR001441">
    <property type="entry name" value="UPP_synth-like"/>
</dbReference>
<feature type="active site" description="Proton acceptor" evidence="2">
    <location>
        <position position="50"/>
    </location>
</feature>
<dbReference type="Gene3D" id="3.40.1180.10">
    <property type="entry name" value="Decaprenyl diphosphate synthase-like"/>
    <property type="match status" value="1"/>
</dbReference>
<evidence type="ECO:0000256" key="2">
    <source>
        <dbReference type="HAMAP-Rule" id="MF_01139"/>
    </source>
</evidence>
<dbReference type="FunFam" id="3.40.1180.10:FF:000001">
    <property type="entry name" value="(2E,6E)-farnesyl-diphosphate-specific ditrans,polycis-undecaprenyl-diphosphate synthase"/>
    <property type="match status" value="1"/>
</dbReference>
<sequence length="222" mass="24956">MDGNGRWAKARRLPRVAGHRAGVEAVRRIVRAAPKLGIETLTLYAFSSENWRRPADEVSDLMSLLRHHLLAELEELDSNGARLSLIGNWRAMKPDVVERLENAVRSTAKNTRFQLVVALNYGGQDEIVRAAQALATRVAAGEIAAQAITPELIEAELDTAQLPPVDLIIRSSGEQRLSNFLLWQAAYAEMWFTPVLWPDFNEDVLRDAIDSFARRERRYGGR</sequence>
<dbReference type="RefSeq" id="WP_140929674.1">
    <property type="nucleotide sequence ID" value="NZ_VFSU01000034.1"/>
</dbReference>
<comment type="function">
    <text evidence="2">Catalyzes the condensation of isopentenyl diphosphate (IPP) with allylic pyrophosphates generating different type of terpenoids.</text>
</comment>
<name>A0A501XE08_9SPHN</name>
<feature type="binding site" evidence="2">
    <location>
        <position position="15"/>
    </location>
    <ligand>
        <name>substrate</name>
    </ligand>
</feature>
<comment type="subunit">
    <text evidence="2">Homodimer.</text>
</comment>
<dbReference type="NCBIfam" id="TIGR00055">
    <property type="entry name" value="uppS"/>
    <property type="match status" value="1"/>
</dbReference>
<dbReference type="GO" id="GO:0005829">
    <property type="term" value="C:cytosol"/>
    <property type="evidence" value="ECO:0007669"/>
    <property type="project" value="TreeGrafter"/>
</dbReference>
<keyword evidence="1 2" id="KW-0808">Transferase</keyword>
<dbReference type="OrthoDB" id="4191603at2"/>
<dbReference type="HAMAP" id="MF_01139">
    <property type="entry name" value="ISPT"/>
    <property type="match status" value="1"/>
</dbReference>
<accession>A0A501XE08</accession>
<dbReference type="GO" id="GO:0016094">
    <property type="term" value="P:polyprenol biosynthetic process"/>
    <property type="evidence" value="ECO:0007669"/>
    <property type="project" value="TreeGrafter"/>
</dbReference>
<evidence type="ECO:0000313" key="3">
    <source>
        <dbReference type="EMBL" id="TPE58821.1"/>
    </source>
</evidence>
<organism evidence="3 4">
    <name type="scientific">Sandaracinobacter neustonicus</name>
    <dbReference type="NCBI Taxonomy" id="1715348"/>
    <lineage>
        <taxon>Bacteria</taxon>
        <taxon>Pseudomonadati</taxon>
        <taxon>Pseudomonadota</taxon>
        <taxon>Alphaproteobacteria</taxon>
        <taxon>Sphingomonadales</taxon>
        <taxon>Sphingosinicellaceae</taxon>
        <taxon>Sandaracinobacter</taxon>
    </lineage>
</organism>
<comment type="cofactor">
    <cofactor evidence="2">
        <name>Mg(2+)</name>
        <dbReference type="ChEBI" id="CHEBI:18420"/>
    </cofactor>
    <text evidence="2">Binds 2 magnesium ions per subunit.</text>
</comment>
<dbReference type="PROSITE" id="PS01066">
    <property type="entry name" value="UPP_SYNTHASE"/>
    <property type="match status" value="1"/>
</dbReference>
<feature type="binding site" evidence="2">
    <location>
        <position position="7"/>
    </location>
    <ligand>
        <name>substrate</name>
    </ligand>
</feature>
<dbReference type="GO" id="GO:0000287">
    <property type="term" value="F:magnesium ion binding"/>
    <property type="evidence" value="ECO:0007669"/>
    <property type="project" value="UniProtKB-UniRule"/>
</dbReference>
<reference evidence="3 4" key="1">
    <citation type="submission" date="2019-06" db="EMBL/GenBank/DDBJ databases">
        <authorList>
            <person name="Lee I."/>
            <person name="Jang G.I."/>
            <person name="Hwang C.Y."/>
        </authorList>
    </citation>
    <scope>NUCLEOTIDE SEQUENCE [LARGE SCALE GENOMIC DNA]</scope>
    <source>
        <strain evidence="3 4">PAMC 28131</strain>
    </source>
</reference>
<dbReference type="EMBL" id="VFSU01000034">
    <property type="protein sequence ID" value="TPE58821.1"/>
    <property type="molecule type" value="Genomic_DNA"/>
</dbReference>
<dbReference type="EC" id="2.5.1.-" evidence="2"/>